<feature type="region of interest" description="Disordered" evidence="3">
    <location>
        <begin position="280"/>
        <end position="299"/>
    </location>
</feature>
<dbReference type="InterPro" id="IPR027882">
    <property type="entry name" value="SOGA1/2-like_CC"/>
</dbReference>
<evidence type="ECO:0000256" key="3">
    <source>
        <dbReference type="SAM" id="MobiDB-lite"/>
    </source>
</evidence>
<organism evidence="5 6">
    <name type="scientific">Callorhinchus milii</name>
    <name type="common">Ghost shark</name>
    <dbReference type="NCBI Taxonomy" id="7868"/>
    <lineage>
        <taxon>Eukaryota</taxon>
        <taxon>Metazoa</taxon>
        <taxon>Chordata</taxon>
        <taxon>Craniata</taxon>
        <taxon>Vertebrata</taxon>
        <taxon>Chondrichthyes</taxon>
        <taxon>Holocephali</taxon>
        <taxon>Chimaeriformes</taxon>
        <taxon>Callorhinchidae</taxon>
        <taxon>Callorhinchus</taxon>
    </lineage>
</organism>
<reference evidence="6" key="2">
    <citation type="journal article" date="2007" name="PLoS Biol.">
        <title>Survey sequencing and comparative analysis of the elephant shark (Callorhinchus milii) genome.</title>
        <authorList>
            <person name="Venkatesh B."/>
            <person name="Kirkness E.F."/>
            <person name="Loh Y.H."/>
            <person name="Halpern A.L."/>
            <person name="Lee A.P."/>
            <person name="Johnson J."/>
            <person name="Dandona N."/>
            <person name="Viswanathan L.D."/>
            <person name="Tay A."/>
            <person name="Venter J.C."/>
            <person name="Strausberg R.L."/>
            <person name="Brenner S."/>
        </authorList>
    </citation>
    <scope>NUCLEOTIDE SEQUENCE [LARGE SCALE GENOMIC DNA]</scope>
</reference>
<dbReference type="Ensembl" id="ENSCMIT00000026934.1">
    <property type="protein sequence ID" value="ENSCMIP00000026504.1"/>
    <property type="gene ID" value="ENSCMIG00000011611.1"/>
</dbReference>
<name>A0A4W3I8S1_CALMI</name>
<keyword evidence="6" id="KW-1185">Reference proteome</keyword>
<keyword evidence="1 2" id="KW-0175">Coiled coil</keyword>
<evidence type="ECO:0000256" key="1">
    <source>
        <dbReference type="ARBA" id="ARBA00023054"/>
    </source>
</evidence>
<feature type="region of interest" description="Disordered" evidence="3">
    <location>
        <begin position="1"/>
        <end position="47"/>
    </location>
</feature>
<sequence>MKATLTLRRSFTGGSGVSHPRAPTALLSSPPSPGDGEDSSWRSQARKQAGENRRILLDLRSILEGIQTELKKEEDQRTELHRQYSGDKYAWELERAELKCRIGQLEAKVNRQHVDKVPQDARETLRKEREEQKRLLADTHSAAMDLRKQLENSERTWGREKVELLERFDNERKEWESQLKDMQSKIEQLYQEVKARQQCNLNGNGQRQGKNTRDNCVLLNLHSCNPQYGESHDDKDQKLMNCTWAYDAVIKDNAPSDAVQGTGRCSTISASPLFIDDASHQSLEDSGSSEEIENAEKDTKKYSSTLNAALQEIAKVSEELCNYQEEVRKKTKHKRTKLVSYLQGLKGKENASIFSRDDIFTDEKSNGSYNIFKNPGAILSENHLCCEELNDENKWKQTDRDGNQIPLGLPGMDDITNEPPLTKSEAPPVPPRTSSWYLANSLSVFPYNQENAVKEDSSNCKTQDNVKGQTFSDSSSVRQFETILHENEGKLFPGQFNAFPSQIKRGVGSKCNGNNNRWSCDLAKLSTGTESKFPFCLPLKAVHSDVSIMSFVQQQNLGPKSINGLKQSKALFPNCNIPQCNFADISKATGNCKCNGALAAQPQSDIPVAQTGSDSKTVLNTESCGLAQHGTSMESTQIEKPTCSTFDFSLHSAENSNVTGQFLANRHGSAFRPYMSPSFLTNSRTAGKDKSSNVFSGWMIGNDKEEVTAENDLRPNNPFCQMQSDSKSNIGTVQKMLRSYERSLNPSLEVKEKVHNFTGGKTQQQASLQESRNEFVNLFQILHLEQKTREESKQPAVFRGLSDEEAPLPEILLPGTVTANGMSFSRPARPSNRRLPTRWAMRSPSAPAVLNRAAQNRNQSLLFATETSIM</sequence>
<reference evidence="6" key="1">
    <citation type="journal article" date="2006" name="Science">
        <title>Ancient noncoding elements conserved in the human genome.</title>
        <authorList>
            <person name="Venkatesh B."/>
            <person name="Kirkness E.F."/>
            <person name="Loh Y.H."/>
            <person name="Halpern A.L."/>
            <person name="Lee A.P."/>
            <person name="Johnson J."/>
            <person name="Dandona N."/>
            <person name="Viswanathan L.D."/>
            <person name="Tay A."/>
            <person name="Venter J.C."/>
            <person name="Strausberg R.L."/>
            <person name="Brenner S."/>
        </authorList>
    </citation>
    <scope>NUCLEOTIDE SEQUENCE [LARGE SCALE GENOMIC DNA]</scope>
</reference>
<dbReference type="Proteomes" id="UP000314986">
    <property type="component" value="Unassembled WGS sequence"/>
</dbReference>
<dbReference type="Pfam" id="PF14818">
    <property type="entry name" value="SOGA1-2-like_CC"/>
    <property type="match status" value="1"/>
</dbReference>
<feature type="domain" description="SOGA 1/2-like coiled-coil" evidence="4">
    <location>
        <begin position="144"/>
        <end position="196"/>
    </location>
</feature>
<feature type="coiled-coil region" evidence="2">
    <location>
        <begin position="56"/>
        <end position="83"/>
    </location>
</feature>
<accession>A0A4W3I8S1</accession>
<evidence type="ECO:0000313" key="5">
    <source>
        <dbReference type="Ensembl" id="ENSCMIP00000026504.1"/>
    </source>
</evidence>
<reference evidence="5" key="4">
    <citation type="submission" date="2025-08" db="UniProtKB">
        <authorList>
            <consortium name="Ensembl"/>
        </authorList>
    </citation>
    <scope>IDENTIFICATION</scope>
</reference>
<dbReference type="PANTHER" id="PTHR15705">
    <property type="entry name" value="MCG7194, ISOFORM CRA_A"/>
    <property type="match status" value="1"/>
</dbReference>
<dbReference type="AlphaFoldDB" id="A0A4W3I8S1"/>
<reference evidence="5" key="5">
    <citation type="submission" date="2025-09" db="UniProtKB">
        <authorList>
            <consortium name="Ensembl"/>
        </authorList>
    </citation>
    <scope>IDENTIFICATION</scope>
</reference>
<evidence type="ECO:0000259" key="4">
    <source>
        <dbReference type="Pfam" id="PF14818"/>
    </source>
</evidence>
<dbReference type="GeneTree" id="ENSGT00390000001962"/>
<feature type="coiled-coil region" evidence="2">
    <location>
        <begin position="165"/>
        <end position="192"/>
    </location>
</feature>
<reference evidence="6" key="3">
    <citation type="journal article" date="2014" name="Nature">
        <title>Elephant shark genome provides unique insights into gnathostome evolution.</title>
        <authorList>
            <consortium name="International Elephant Shark Genome Sequencing Consortium"/>
            <person name="Venkatesh B."/>
            <person name="Lee A.P."/>
            <person name="Ravi V."/>
            <person name="Maurya A.K."/>
            <person name="Lian M.M."/>
            <person name="Swann J.B."/>
            <person name="Ohta Y."/>
            <person name="Flajnik M.F."/>
            <person name="Sutoh Y."/>
            <person name="Kasahara M."/>
            <person name="Hoon S."/>
            <person name="Gangu V."/>
            <person name="Roy S.W."/>
            <person name="Irimia M."/>
            <person name="Korzh V."/>
            <person name="Kondrychyn I."/>
            <person name="Lim Z.W."/>
            <person name="Tay B.H."/>
            <person name="Tohari S."/>
            <person name="Kong K.W."/>
            <person name="Ho S."/>
            <person name="Lorente-Galdos B."/>
            <person name="Quilez J."/>
            <person name="Marques-Bonet T."/>
            <person name="Raney B.J."/>
            <person name="Ingham P.W."/>
            <person name="Tay A."/>
            <person name="Hillier L.W."/>
            <person name="Minx P."/>
            <person name="Boehm T."/>
            <person name="Wilson R.K."/>
            <person name="Brenner S."/>
            <person name="Warren W.C."/>
        </authorList>
    </citation>
    <scope>NUCLEOTIDE SEQUENCE [LARGE SCALE GENOMIC DNA]</scope>
</reference>
<protein>
    <recommendedName>
        <fullName evidence="4">SOGA 1/2-like coiled-coil domain-containing protein</fullName>
    </recommendedName>
</protein>
<evidence type="ECO:0000313" key="6">
    <source>
        <dbReference type="Proteomes" id="UP000314986"/>
    </source>
</evidence>
<dbReference type="PANTHER" id="PTHR15705:SF1">
    <property type="entry name" value="RIKEN CDNA 9330159F19 GENE"/>
    <property type="match status" value="1"/>
</dbReference>
<evidence type="ECO:0000256" key="2">
    <source>
        <dbReference type="SAM" id="Coils"/>
    </source>
</evidence>
<proteinExistence type="predicted"/>